<comment type="caution">
    <text evidence="1">The sequence shown here is derived from an EMBL/GenBank/DDBJ whole genome shotgun (WGS) entry which is preliminary data.</text>
</comment>
<proteinExistence type="predicted"/>
<dbReference type="EMBL" id="JAODUO010000161">
    <property type="protein sequence ID" value="KAK2187572.1"/>
    <property type="molecule type" value="Genomic_DNA"/>
</dbReference>
<gene>
    <name evidence="1" type="ORF">NP493_161g01026</name>
</gene>
<dbReference type="AlphaFoldDB" id="A0AAD9P3P7"/>
<evidence type="ECO:0000313" key="2">
    <source>
        <dbReference type="Proteomes" id="UP001209878"/>
    </source>
</evidence>
<reference evidence="1" key="1">
    <citation type="journal article" date="2023" name="Mol. Biol. Evol.">
        <title>Third-Generation Sequencing Reveals the Adaptive Role of the Epigenome in Three Deep-Sea Polychaetes.</title>
        <authorList>
            <person name="Perez M."/>
            <person name="Aroh O."/>
            <person name="Sun Y."/>
            <person name="Lan Y."/>
            <person name="Juniper S.K."/>
            <person name="Young C.R."/>
            <person name="Angers B."/>
            <person name="Qian P.Y."/>
        </authorList>
    </citation>
    <scope>NUCLEOTIDE SEQUENCE</scope>
    <source>
        <strain evidence="1">R07B-5</strain>
    </source>
</reference>
<accession>A0AAD9P3P7</accession>
<protein>
    <submittedName>
        <fullName evidence="1">Uncharacterized protein</fullName>
    </submittedName>
</protein>
<sequence>MLKPWEVFFTLHCSSSLSCINEYMARGSGEYVYEQPSRINWCFPEKPRWCLSEQVCQGSKV</sequence>
<dbReference type="PROSITE" id="PS51257">
    <property type="entry name" value="PROKAR_LIPOPROTEIN"/>
    <property type="match status" value="1"/>
</dbReference>
<keyword evidence="2" id="KW-1185">Reference proteome</keyword>
<name>A0AAD9P3P7_RIDPI</name>
<evidence type="ECO:0000313" key="1">
    <source>
        <dbReference type="EMBL" id="KAK2187572.1"/>
    </source>
</evidence>
<organism evidence="1 2">
    <name type="scientific">Ridgeia piscesae</name>
    <name type="common">Tubeworm</name>
    <dbReference type="NCBI Taxonomy" id="27915"/>
    <lineage>
        <taxon>Eukaryota</taxon>
        <taxon>Metazoa</taxon>
        <taxon>Spiralia</taxon>
        <taxon>Lophotrochozoa</taxon>
        <taxon>Annelida</taxon>
        <taxon>Polychaeta</taxon>
        <taxon>Sedentaria</taxon>
        <taxon>Canalipalpata</taxon>
        <taxon>Sabellida</taxon>
        <taxon>Siboglinidae</taxon>
        <taxon>Ridgeia</taxon>
    </lineage>
</organism>
<dbReference type="Proteomes" id="UP001209878">
    <property type="component" value="Unassembled WGS sequence"/>
</dbReference>